<dbReference type="EMBL" id="JAIWYP010000009">
    <property type="protein sequence ID" value="KAH3776433.1"/>
    <property type="molecule type" value="Genomic_DNA"/>
</dbReference>
<organism evidence="2 3">
    <name type="scientific">Dreissena polymorpha</name>
    <name type="common">Zebra mussel</name>
    <name type="synonym">Mytilus polymorpha</name>
    <dbReference type="NCBI Taxonomy" id="45954"/>
    <lineage>
        <taxon>Eukaryota</taxon>
        <taxon>Metazoa</taxon>
        <taxon>Spiralia</taxon>
        <taxon>Lophotrochozoa</taxon>
        <taxon>Mollusca</taxon>
        <taxon>Bivalvia</taxon>
        <taxon>Autobranchia</taxon>
        <taxon>Heteroconchia</taxon>
        <taxon>Euheterodonta</taxon>
        <taxon>Imparidentia</taxon>
        <taxon>Neoheterodontei</taxon>
        <taxon>Myida</taxon>
        <taxon>Dreissenoidea</taxon>
        <taxon>Dreissenidae</taxon>
        <taxon>Dreissena</taxon>
    </lineage>
</organism>
<feature type="region of interest" description="Disordered" evidence="1">
    <location>
        <begin position="41"/>
        <end position="60"/>
    </location>
</feature>
<comment type="caution">
    <text evidence="2">The sequence shown here is derived from an EMBL/GenBank/DDBJ whole genome shotgun (WGS) entry which is preliminary data.</text>
</comment>
<name>A0A9D4IM18_DREPO</name>
<keyword evidence="3" id="KW-1185">Reference proteome</keyword>
<dbReference type="AlphaFoldDB" id="A0A9D4IM18"/>
<accession>A0A9D4IM18</accession>
<sequence length="70" mass="7951">MVRSIWVPLVDESDAQCNIFGNTRCCLSDFPIHHIRDKTRTGFNKHNRNPSRSPPFTSGLLHVQYDGGIP</sequence>
<reference evidence="2" key="1">
    <citation type="journal article" date="2019" name="bioRxiv">
        <title>The Genome of the Zebra Mussel, Dreissena polymorpha: A Resource for Invasive Species Research.</title>
        <authorList>
            <person name="McCartney M.A."/>
            <person name="Auch B."/>
            <person name="Kono T."/>
            <person name="Mallez S."/>
            <person name="Zhang Y."/>
            <person name="Obille A."/>
            <person name="Becker A."/>
            <person name="Abrahante J.E."/>
            <person name="Garbe J."/>
            <person name="Badalamenti J.P."/>
            <person name="Herman A."/>
            <person name="Mangelson H."/>
            <person name="Liachko I."/>
            <person name="Sullivan S."/>
            <person name="Sone E.D."/>
            <person name="Koren S."/>
            <person name="Silverstein K.A.T."/>
            <person name="Beckman K.B."/>
            <person name="Gohl D.M."/>
        </authorList>
    </citation>
    <scope>NUCLEOTIDE SEQUENCE</scope>
    <source>
        <strain evidence="2">Duluth1</strain>
        <tissue evidence="2">Whole animal</tissue>
    </source>
</reference>
<reference evidence="2" key="2">
    <citation type="submission" date="2020-11" db="EMBL/GenBank/DDBJ databases">
        <authorList>
            <person name="McCartney M.A."/>
            <person name="Auch B."/>
            <person name="Kono T."/>
            <person name="Mallez S."/>
            <person name="Becker A."/>
            <person name="Gohl D.M."/>
            <person name="Silverstein K.A.T."/>
            <person name="Koren S."/>
            <person name="Bechman K.B."/>
            <person name="Herman A."/>
            <person name="Abrahante J.E."/>
            <person name="Garbe J."/>
        </authorList>
    </citation>
    <scope>NUCLEOTIDE SEQUENCE</scope>
    <source>
        <strain evidence="2">Duluth1</strain>
        <tissue evidence="2">Whole animal</tissue>
    </source>
</reference>
<proteinExistence type="predicted"/>
<gene>
    <name evidence="2" type="ORF">DPMN_177858</name>
</gene>
<protein>
    <submittedName>
        <fullName evidence="2">Uncharacterized protein</fullName>
    </submittedName>
</protein>
<evidence type="ECO:0000256" key="1">
    <source>
        <dbReference type="SAM" id="MobiDB-lite"/>
    </source>
</evidence>
<evidence type="ECO:0000313" key="3">
    <source>
        <dbReference type="Proteomes" id="UP000828390"/>
    </source>
</evidence>
<dbReference type="Proteomes" id="UP000828390">
    <property type="component" value="Unassembled WGS sequence"/>
</dbReference>
<evidence type="ECO:0000313" key="2">
    <source>
        <dbReference type="EMBL" id="KAH3776433.1"/>
    </source>
</evidence>